<feature type="binding site" description="axial binding residue" evidence="5">
    <location>
        <position position="444"/>
    </location>
    <ligand>
        <name>heme</name>
        <dbReference type="ChEBI" id="CHEBI:30413"/>
    </ligand>
    <ligandPart>
        <name>Fe</name>
        <dbReference type="ChEBI" id="CHEBI:18248"/>
    </ligandPart>
</feature>
<dbReference type="PANTHER" id="PTHR46300:SF11">
    <property type="entry name" value="OXIDOREDUCTASE, PUTATIVE-RELATED"/>
    <property type="match status" value="1"/>
</dbReference>
<dbReference type="GO" id="GO:0016705">
    <property type="term" value="F:oxidoreductase activity, acting on paired donors, with incorporation or reduction of molecular oxygen"/>
    <property type="evidence" value="ECO:0007669"/>
    <property type="project" value="InterPro"/>
</dbReference>
<dbReference type="InterPro" id="IPR002401">
    <property type="entry name" value="Cyt_P450_E_grp-I"/>
</dbReference>
<evidence type="ECO:0000256" key="2">
    <source>
        <dbReference type="ARBA" id="ARBA00022723"/>
    </source>
</evidence>
<gene>
    <name evidence="8" type="primary">patI-0</name>
    <name evidence="8" type="ORF">Cob_v013147</name>
</gene>
<keyword evidence="6 8" id="KW-0503">Monooxygenase</keyword>
<proteinExistence type="inferred from homology"/>
<organism evidence="8 9">
    <name type="scientific">Colletotrichum orbiculare (strain 104-T / ATCC 96160 / CBS 514.97 / LARS 414 / MAFF 240422)</name>
    <name type="common">Cucumber anthracnose fungus</name>
    <name type="synonym">Colletotrichum lagenarium</name>
    <dbReference type="NCBI Taxonomy" id="1213857"/>
    <lineage>
        <taxon>Eukaryota</taxon>
        <taxon>Fungi</taxon>
        <taxon>Dikarya</taxon>
        <taxon>Ascomycota</taxon>
        <taxon>Pezizomycotina</taxon>
        <taxon>Sordariomycetes</taxon>
        <taxon>Hypocreomycetidae</taxon>
        <taxon>Glomerellales</taxon>
        <taxon>Glomerellaceae</taxon>
        <taxon>Colletotrichum</taxon>
        <taxon>Colletotrichum orbiculare species complex</taxon>
    </lineage>
</organism>
<dbReference type="Proteomes" id="UP000014480">
    <property type="component" value="Unassembled WGS sequence"/>
</dbReference>
<reference evidence="9" key="1">
    <citation type="journal article" date="2013" name="New Phytol.">
        <title>Comparative genomic and transcriptomic analyses reveal the hemibiotrophic stage shift of Colletotrichum fungi.</title>
        <authorList>
            <person name="Gan P."/>
            <person name="Ikeda K."/>
            <person name="Irieda H."/>
            <person name="Narusaka M."/>
            <person name="O'Connell R.J."/>
            <person name="Narusaka Y."/>
            <person name="Takano Y."/>
            <person name="Kubo Y."/>
            <person name="Shirasu K."/>
        </authorList>
    </citation>
    <scope>NUCLEOTIDE SEQUENCE [LARGE SCALE GENOMIC DNA]</scope>
    <source>
        <strain evidence="9">104-T / ATCC 96160 / CBS 514.97 / LARS 414 / MAFF 240422</strain>
    </source>
</reference>
<dbReference type="InterPro" id="IPR036396">
    <property type="entry name" value="Cyt_P450_sf"/>
</dbReference>
<dbReference type="Gene3D" id="1.10.630.10">
    <property type="entry name" value="Cytochrome P450"/>
    <property type="match status" value="1"/>
</dbReference>
<dbReference type="GO" id="GO:0020037">
    <property type="term" value="F:heme binding"/>
    <property type="evidence" value="ECO:0007669"/>
    <property type="project" value="InterPro"/>
</dbReference>
<evidence type="ECO:0000313" key="8">
    <source>
        <dbReference type="EMBL" id="TDZ13648.1"/>
    </source>
</evidence>
<keyword evidence="5 6" id="KW-0349">Heme</keyword>
<dbReference type="PRINTS" id="PR00385">
    <property type="entry name" value="P450"/>
</dbReference>
<dbReference type="InterPro" id="IPR017972">
    <property type="entry name" value="Cyt_P450_CS"/>
</dbReference>
<dbReference type="AlphaFoldDB" id="A0A484F9Y0"/>
<comment type="cofactor">
    <cofactor evidence="5">
        <name>heme</name>
        <dbReference type="ChEBI" id="CHEBI:30413"/>
    </cofactor>
</comment>
<dbReference type="PROSITE" id="PS00086">
    <property type="entry name" value="CYTOCHROME_P450"/>
    <property type="match status" value="1"/>
</dbReference>
<evidence type="ECO:0000256" key="3">
    <source>
        <dbReference type="ARBA" id="ARBA00023002"/>
    </source>
</evidence>
<evidence type="ECO:0000256" key="4">
    <source>
        <dbReference type="ARBA" id="ARBA00023004"/>
    </source>
</evidence>
<dbReference type="OrthoDB" id="1103324at2759"/>
<comment type="similarity">
    <text evidence="1 6">Belongs to the cytochrome P450 family.</text>
</comment>
<dbReference type="CDD" id="cd11065">
    <property type="entry name" value="CYP64-like"/>
    <property type="match status" value="1"/>
</dbReference>
<keyword evidence="9" id="KW-1185">Reference proteome</keyword>
<dbReference type="STRING" id="1213857.A0A484F9Y0"/>
<evidence type="ECO:0000256" key="6">
    <source>
        <dbReference type="RuleBase" id="RU000461"/>
    </source>
</evidence>
<keyword evidence="4 5" id="KW-0408">Iron</keyword>
<evidence type="ECO:0000256" key="7">
    <source>
        <dbReference type="SAM" id="SignalP"/>
    </source>
</evidence>
<evidence type="ECO:0000256" key="5">
    <source>
        <dbReference type="PIRSR" id="PIRSR602401-1"/>
    </source>
</evidence>
<sequence>MTLLNLVLLALFLYILPPLLKYIFSARPSHRSIPGPRGWPVLGNAHRLTRQPHRQIQQWAAQYGELFQVKLGWETWVFVTTPEAVREIFDRQSAKTSGRAPMPVLSDLLSGGNRLLLLTYGPRWRQLRTVVHKLLTPKASATYKPSQEFEAKQLIYDIATGNEDQQSFYQHVRRYTTSVVLTSTYGKRVPSCNCDDIREIYQLLQDFSEAGEPGAFLADLFPPLAKLQVRLQWWRSSALGAYERQKTTWMRYWNDLKAACKEKRAPECFVKQFLETDVEKLGIDDVQAGFVAGSMIEAGSETTSSALNSCILHLAAYPSVQHVANAELTSVVGDERSPSFSDEEHLPYIRAMGKEILRIRPVTTIGSPHYTTSDVLYKDYRIPKGVVVAIPQYLLHFDSAKWDHPEVFDPSRYLAYPEKAGVYAAQGDPDARDHYDFGAGRRVCPGMHLAENSLFITIAKIVWAFEIRPPLGADGNEVPVDVSDAAYEPGVNTLPKPFKVRFVPRSQKRMELLRAEWAQAQADGFSLGDAKVEHPRDGGRMT</sequence>
<keyword evidence="7" id="KW-0732">Signal</keyword>
<keyword evidence="2 5" id="KW-0479">Metal-binding</keyword>
<dbReference type="GO" id="GO:0004497">
    <property type="term" value="F:monooxygenase activity"/>
    <property type="evidence" value="ECO:0007669"/>
    <property type="project" value="UniProtKB-KW"/>
</dbReference>
<reference evidence="9" key="2">
    <citation type="journal article" date="2019" name="Mol. Plant Microbe Interact.">
        <title>Genome sequence resources for four phytopathogenic fungi from the Colletotrichum orbiculare species complex.</title>
        <authorList>
            <person name="Gan P."/>
            <person name="Tsushima A."/>
            <person name="Narusaka M."/>
            <person name="Narusaka Y."/>
            <person name="Takano Y."/>
            <person name="Kubo Y."/>
            <person name="Shirasu K."/>
        </authorList>
    </citation>
    <scope>GENOME REANNOTATION</scope>
    <source>
        <strain evidence="9">104-T / ATCC 96160 / CBS 514.97 / LARS 414 / MAFF 240422</strain>
    </source>
</reference>
<dbReference type="PRINTS" id="PR00463">
    <property type="entry name" value="EP450I"/>
</dbReference>
<keyword evidence="3 6" id="KW-0560">Oxidoreductase</keyword>
<feature type="signal peptide" evidence="7">
    <location>
        <begin position="1"/>
        <end position="21"/>
    </location>
</feature>
<dbReference type="SUPFAM" id="SSF48264">
    <property type="entry name" value="Cytochrome P450"/>
    <property type="match status" value="1"/>
</dbReference>
<dbReference type="InterPro" id="IPR050364">
    <property type="entry name" value="Cytochrome_P450_fung"/>
</dbReference>
<name>A0A484F9Y0_COLOR</name>
<dbReference type="InterPro" id="IPR001128">
    <property type="entry name" value="Cyt_P450"/>
</dbReference>
<dbReference type="PANTHER" id="PTHR46300">
    <property type="entry name" value="P450, PUTATIVE (EUROFUNG)-RELATED-RELATED"/>
    <property type="match status" value="1"/>
</dbReference>
<feature type="chain" id="PRO_5019759225" evidence="7">
    <location>
        <begin position="22"/>
        <end position="542"/>
    </location>
</feature>
<evidence type="ECO:0000256" key="1">
    <source>
        <dbReference type="ARBA" id="ARBA00010617"/>
    </source>
</evidence>
<dbReference type="EMBL" id="AMCV02000062">
    <property type="protein sequence ID" value="TDZ13648.1"/>
    <property type="molecule type" value="Genomic_DNA"/>
</dbReference>
<dbReference type="GO" id="GO:0005506">
    <property type="term" value="F:iron ion binding"/>
    <property type="evidence" value="ECO:0007669"/>
    <property type="project" value="InterPro"/>
</dbReference>
<evidence type="ECO:0000313" key="9">
    <source>
        <dbReference type="Proteomes" id="UP000014480"/>
    </source>
</evidence>
<dbReference type="Pfam" id="PF00067">
    <property type="entry name" value="p450"/>
    <property type="match status" value="1"/>
</dbReference>
<comment type="caution">
    <text evidence="8">The sequence shown here is derived from an EMBL/GenBank/DDBJ whole genome shotgun (WGS) entry which is preliminary data.</text>
</comment>
<protein>
    <submittedName>
        <fullName evidence="8">Cytochrome P450 monooxygenase patI</fullName>
    </submittedName>
</protein>
<accession>A0A484F9Y0</accession>